<reference evidence="1 2" key="1">
    <citation type="journal article" date="2013" name="Curr. Biol.">
        <title>The Genome of the Foraminiferan Reticulomyxa filosa.</title>
        <authorList>
            <person name="Glockner G."/>
            <person name="Hulsmann N."/>
            <person name="Schleicher M."/>
            <person name="Noegel A.A."/>
            <person name="Eichinger L."/>
            <person name="Gallinger C."/>
            <person name="Pawlowski J."/>
            <person name="Sierra R."/>
            <person name="Euteneuer U."/>
            <person name="Pillet L."/>
            <person name="Moustafa A."/>
            <person name="Platzer M."/>
            <person name="Groth M."/>
            <person name="Szafranski K."/>
            <person name="Schliwa M."/>
        </authorList>
    </citation>
    <scope>NUCLEOTIDE SEQUENCE [LARGE SCALE GENOMIC DNA]</scope>
</reference>
<keyword evidence="2" id="KW-1185">Reference proteome</keyword>
<dbReference type="EMBL" id="ASPP01006821">
    <property type="protein sequence ID" value="ETO28172.1"/>
    <property type="molecule type" value="Genomic_DNA"/>
</dbReference>
<evidence type="ECO:0000313" key="2">
    <source>
        <dbReference type="Proteomes" id="UP000023152"/>
    </source>
</evidence>
<name>X6NS53_RETFI</name>
<dbReference type="Proteomes" id="UP000023152">
    <property type="component" value="Unassembled WGS sequence"/>
</dbReference>
<dbReference type="AlphaFoldDB" id="X6NS53"/>
<accession>X6NS53</accession>
<gene>
    <name evidence="1" type="ORF">RFI_08960</name>
</gene>
<protein>
    <submittedName>
        <fullName evidence="1">Uncharacterized protein</fullName>
    </submittedName>
</protein>
<sequence>MLPFFHVINLTVQFFKIQGPSCCPEKNYNMEKIYQTKTDEKKDNADIQDVKKPTKKIDWCEKDKLYAQRVLEIEKISDNDQRAERLLFYACDYAWERKEELFVDILERFQPDKEILAQQAVEFRGFLVHYIKKKKKKNES</sequence>
<organism evidence="1 2">
    <name type="scientific">Reticulomyxa filosa</name>
    <dbReference type="NCBI Taxonomy" id="46433"/>
    <lineage>
        <taxon>Eukaryota</taxon>
        <taxon>Sar</taxon>
        <taxon>Rhizaria</taxon>
        <taxon>Retaria</taxon>
        <taxon>Foraminifera</taxon>
        <taxon>Monothalamids</taxon>
        <taxon>Reticulomyxidae</taxon>
        <taxon>Reticulomyxa</taxon>
    </lineage>
</organism>
<evidence type="ECO:0000313" key="1">
    <source>
        <dbReference type="EMBL" id="ETO28172.1"/>
    </source>
</evidence>
<comment type="caution">
    <text evidence="1">The sequence shown here is derived from an EMBL/GenBank/DDBJ whole genome shotgun (WGS) entry which is preliminary data.</text>
</comment>
<proteinExistence type="predicted"/>